<dbReference type="EC" id="3.4.19.3" evidence="9"/>
<evidence type="ECO:0000256" key="1">
    <source>
        <dbReference type="ARBA" id="ARBA00001770"/>
    </source>
</evidence>
<dbReference type="PANTHER" id="PTHR23402">
    <property type="entry name" value="PROTEASE FAMILY C15 PYROGLUTAMYL-PEPTIDASE I-RELATED"/>
    <property type="match status" value="1"/>
</dbReference>
<dbReference type="GO" id="GO:0016920">
    <property type="term" value="F:pyroglutamyl-peptidase activity"/>
    <property type="evidence" value="ECO:0007669"/>
    <property type="project" value="UniProtKB-EC"/>
</dbReference>
<dbReference type="SUPFAM" id="SSF53182">
    <property type="entry name" value="Pyrrolidone carboxyl peptidase (pyroglutamate aminopeptidase)"/>
    <property type="match status" value="1"/>
</dbReference>
<dbReference type="EMBL" id="JAFJYC010000001">
    <property type="protein sequence ID" value="MBT9431242.1"/>
    <property type="molecule type" value="Genomic_DNA"/>
</dbReference>
<dbReference type="PROSITE" id="PS01333">
    <property type="entry name" value="PYRASE_GLU"/>
    <property type="match status" value="1"/>
</dbReference>
<keyword evidence="8 9" id="KW-0788">Thiol protease</keyword>
<evidence type="ECO:0000256" key="11">
    <source>
        <dbReference type="PROSITE-ProRule" id="PRU10077"/>
    </source>
</evidence>
<dbReference type="Gene3D" id="3.40.630.20">
    <property type="entry name" value="Peptidase C15, pyroglutamyl peptidase I-like"/>
    <property type="match status" value="1"/>
</dbReference>
<comment type="subcellular location">
    <subcellularLocation>
        <location evidence="3 9">Cytoplasm</location>
    </subcellularLocation>
</comment>
<evidence type="ECO:0000256" key="6">
    <source>
        <dbReference type="ARBA" id="ARBA00022670"/>
    </source>
</evidence>
<sequence length="215" mass="22938">MSVVLVTGIEPFDGESLNPSWEVARRLDGECVDGATLVSRQLPCVIGRVNPALFQMLTALRPALVLCLGQAGGRVDITLERVAINIVDARIPDNAGQQPVDEPIFPQGPAGYFSTLPIKAMVRALRRQGIPASVSQTAGTYNCNAIFYGLCHYIASQHAPMRGGFVHLPYLPEMAAAHPGAPSMALATQLDAVKTPLRTALTTTSDIRVWAGALH</sequence>
<evidence type="ECO:0000313" key="12">
    <source>
        <dbReference type="EMBL" id="MBT9431242.1"/>
    </source>
</evidence>
<name>A0ABS5Y8H7_9GAMM</name>
<gene>
    <name evidence="9 12" type="primary">pcp</name>
    <name evidence="12" type="ORF">JZM24_02010</name>
</gene>
<evidence type="ECO:0000256" key="2">
    <source>
        <dbReference type="ARBA" id="ARBA00002280"/>
    </source>
</evidence>
<dbReference type="PRINTS" id="PR00706">
    <property type="entry name" value="PYROGLUPTASE"/>
</dbReference>
<keyword evidence="7 9" id="KW-0378">Hydrolase</keyword>
<feature type="active site" evidence="9 10">
    <location>
        <position position="80"/>
    </location>
</feature>
<comment type="function">
    <text evidence="2 9">Removes 5-oxoproline from various penultimate amino acid residues except L-proline.</text>
</comment>
<comment type="catalytic activity">
    <reaction evidence="1 9 10">
        <text>Release of an N-terminal pyroglutamyl group from a polypeptide, the second amino acid generally not being Pro.</text>
        <dbReference type="EC" id="3.4.19.3"/>
    </reaction>
</comment>
<proteinExistence type="inferred from homology"/>
<evidence type="ECO:0000313" key="13">
    <source>
        <dbReference type="Proteomes" id="UP000811282"/>
    </source>
</evidence>
<dbReference type="RefSeq" id="WP_215668394.1">
    <property type="nucleotide sequence ID" value="NZ_JAFJYC010000001.1"/>
</dbReference>
<comment type="caution">
    <text evidence="12">The sequence shown here is derived from an EMBL/GenBank/DDBJ whole genome shotgun (WGS) entry which is preliminary data.</text>
</comment>
<protein>
    <recommendedName>
        <fullName evidence="9">Pyrrolidone-carboxylate peptidase</fullName>
        <ecNumber evidence="9">3.4.19.3</ecNumber>
    </recommendedName>
    <alternativeName>
        <fullName evidence="9">5-oxoprolyl-peptidase</fullName>
    </alternativeName>
    <alternativeName>
        <fullName evidence="9">Pyroglutamyl-peptidase I</fullName>
        <shortName evidence="9">PGP-I</shortName>
        <shortName evidence="9">Pyrase</shortName>
    </alternativeName>
</protein>
<dbReference type="Pfam" id="PF01470">
    <property type="entry name" value="Peptidase_C15"/>
    <property type="match status" value="1"/>
</dbReference>
<dbReference type="InterPro" id="IPR000816">
    <property type="entry name" value="Peptidase_C15"/>
</dbReference>
<dbReference type="Proteomes" id="UP000811282">
    <property type="component" value="Unassembled WGS sequence"/>
</dbReference>
<accession>A0ABS5Y8H7</accession>
<dbReference type="PIRSF" id="PIRSF015592">
    <property type="entry name" value="Prld-crbxl_pptds"/>
    <property type="match status" value="1"/>
</dbReference>
<reference evidence="12 13" key="1">
    <citation type="journal article" date="2021" name="Genome Biol. Evol.">
        <title>The evolution of interdependence in a four-way mealybug symbiosis.</title>
        <authorList>
            <person name="Garber A.I."/>
            <person name="Kupper M."/>
            <person name="Laetsch D.R."/>
            <person name="Weldon S.R."/>
            <person name="Ladinsky M.S."/>
            <person name="Bjorkman P.J."/>
            <person name="McCutcheon J.P."/>
        </authorList>
    </citation>
    <scope>NUCLEOTIDE SEQUENCE [LARGE SCALE GENOMIC DNA]</scope>
    <source>
        <strain evidence="12">SOD</strain>
    </source>
</reference>
<evidence type="ECO:0000256" key="3">
    <source>
        <dbReference type="ARBA" id="ARBA00004496"/>
    </source>
</evidence>
<evidence type="ECO:0000256" key="4">
    <source>
        <dbReference type="ARBA" id="ARBA00006641"/>
    </source>
</evidence>
<dbReference type="InterPro" id="IPR029762">
    <property type="entry name" value="PGP-I_bact-type"/>
</dbReference>
<dbReference type="NCBIfam" id="NF009676">
    <property type="entry name" value="PRK13197.1"/>
    <property type="match status" value="1"/>
</dbReference>
<keyword evidence="5 9" id="KW-0963">Cytoplasm</keyword>
<keyword evidence="6 9" id="KW-0645">Protease</keyword>
<evidence type="ECO:0000256" key="8">
    <source>
        <dbReference type="ARBA" id="ARBA00022807"/>
    </source>
</evidence>
<dbReference type="InterPro" id="IPR036440">
    <property type="entry name" value="Peptidase_C15-like_sf"/>
</dbReference>
<comment type="subunit">
    <text evidence="9">Homotetramer.</text>
</comment>
<dbReference type="InterPro" id="IPR016125">
    <property type="entry name" value="Peptidase_C15-like"/>
</dbReference>
<dbReference type="InterPro" id="IPR033694">
    <property type="entry name" value="PGPEP1_Cys_AS"/>
</dbReference>
<evidence type="ECO:0000256" key="10">
    <source>
        <dbReference type="PROSITE-ProRule" id="PRU10076"/>
    </source>
</evidence>
<feature type="active site" evidence="9">
    <location>
        <position position="167"/>
    </location>
</feature>
<dbReference type="InterPro" id="IPR033693">
    <property type="entry name" value="PGPEP1_Glu_AS"/>
</dbReference>
<evidence type="ECO:0000256" key="5">
    <source>
        <dbReference type="ARBA" id="ARBA00022490"/>
    </source>
</evidence>
<dbReference type="PROSITE" id="PS01334">
    <property type="entry name" value="PYRASE_CYS"/>
    <property type="match status" value="1"/>
</dbReference>
<dbReference type="CDD" id="cd00501">
    <property type="entry name" value="Peptidase_C15"/>
    <property type="match status" value="1"/>
</dbReference>
<dbReference type="PANTHER" id="PTHR23402:SF1">
    <property type="entry name" value="PYROGLUTAMYL-PEPTIDASE I"/>
    <property type="match status" value="1"/>
</dbReference>
<keyword evidence="13" id="KW-1185">Reference proteome</keyword>
<evidence type="ECO:0000256" key="7">
    <source>
        <dbReference type="ARBA" id="ARBA00022801"/>
    </source>
</evidence>
<dbReference type="NCBIfam" id="TIGR00504">
    <property type="entry name" value="pyro_pdase"/>
    <property type="match status" value="1"/>
</dbReference>
<feature type="active site" evidence="9 11">
    <location>
        <position position="143"/>
    </location>
</feature>
<dbReference type="HAMAP" id="MF_00417">
    <property type="entry name" value="Pyrrolid_peptidase"/>
    <property type="match status" value="1"/>
</dbReference>
<evidence type="ECO:0000256" key="9">
    <source>
        <dbReference type="HAMAP-Rule" id="MF_00417"/>
    </source>
</evidence>
<organism evidence="12 13">
    <name type="scientific">Candidatus Sodalis endolongispinus</name>
    <dbReference type="NCBI Taxonomy" id="2812662"/>
    <lineage>
        <taxon>Bacteria</taxon>
        <taxon>Pseudomonadati</taxon>
        <taxon>Pseudomonadota</taxon>
        <taxon>Gammaproteobacteria</taxon>
        <taxon>Enterobacterales</taxon>
        <taxon>Bruguierivoracaceae</taxon>
        <taxon>Sodalis</taxon>
    </lineage>
</organism>
<comment type="similarity">
    <text evidence="4 9">Belongs to the peptidase C15 family.</text>
</comment>